<dbReference type="InterPro" id="IPR004642">
    <property type="entry name" value="Ser_deHydtase_asu"/>
</dbReference>
<dbReference type="InterPro" id="IPR005130">
    <property type="entry name" value="Ser_deHydtase-like_asu"/>
</dbReference>
<protein>
    <recommendedName>
        <fullName evidence="11">L-serine dehydratase</fullName>
        <ecNumber evidence="11">4.3.1.17</ecNumber>
    </recommendedName>
</protein>
<gene>
    <name evidence="13" type="primary">sdaAA</name>
    <name evidence="13" type="ORF">IAD17_00815</name>
</gene>
<evidence type="ECO:0000256" key="1">
    <source>
        <dbReference type="ARBA" id="ARBA00001966"/>
    </source>
</evidence>
<evidence type="ECO:0000313" key="13">
    <source>
        <dbReference type="EMBL" id="HIU23457.1"/>
    </source>
</evidence>
<organism evidence="13 14">
    <name type="scientific">Candidatus Coprovicinus avistercoris</name>
    <dbReference type="NCBI Taxonomy" id="2840754"/>
    <lineage>
        <taxon>Bacteria</taxon>
        <taxon>Bacillati</taxon>
        <taxon>Actinomycetota</taxon>
        <taxon>Coriobacteriia</taxon>
        <taxon>Coriobacteriales</taxon>
        <taxon>Coriobacteriaceae</taxon>
        <taxon>Coriobacteriaceae incertae sedis</taxon>
        <taxon>Candidatus Coprovicinus</taxon>
    </lineage>
</organism>
<dbReference type="Pfam" id="PF03313">
    <property type="entry name" value="SDH_alpha"/>
    <property type="match status" value="1"/>
</dbReference>
<dbReference type="InterPro" id="IPR045865">
    <property type="entry name" value="ACT-like_dom_sf"/>
</dbReference>
<dbReference type="PANTHER" id="PTHR30182:SF1">
    <property type="entry name" value="L-SERINE DEHYDRATASE 1"/>
    <property type="match status" value="1"/>
</dbReference>
<dbReference type="InterPro" id="IPR002912">
    <property type="entry name" value="ACT_dom"/>
</dbReference>
<evidence type="ECO:0000256" key="7">
    <source>
        <dbReference type="ARBA" id="ARBA00023004"/>
    </source>
</evidence>
<dbReference type="Gene3D" id="3.30.70.260">
    <property type="match status" value="1"/>
</dbReference>
<keyword evidence="4 11" id="KW-0312">Gluconeogenesis</keyword>
<accession>A0A9D1HWR4</accession>
<dbReference type="AlphaFoldDB" id="A0A9D1HWR4"/>
<keyword evidence="6 11" id="KW-0479">Metal-binding</keyword>
<dbReference type="GO" id="GO:0051539">
    <property type="term" value="F:4 iron, 4 sulfur cluster binding"/>
    <property type="evidence" value="ECO:0007669"/>
    <property type="project" value="UniProtKB-UniRule"/>
</dbReference>
<dbReference type="EMBL" id="DVMQ01000003">
    <property type="protein sequence ID" value="HIU23457.1"/>
    <property type="molecule type" value="Genomic_DNA"/>
</dbReference>
<dbReference type="PROSITE" id="PS51671">
    <property type="entry name" value="ACT"/>
    <property type="match status" value="1"/>
</dbReference>
<feature type="domain" description="ACT" evidence="12">
    <location>
        <begin position="165"/>
        <end position="240"/>
    </location>
</feature>
<dbReference type="Pfam" id="PF03315">
    <property type="entry name" value="SDH_beta"/>
    <property type="match status" value="1"/>
</dbReference>
<dbReference type="PANTHER" id="PTHR30182">
    <property type="entry name" value="L-SERINE DEHYDRATASE"/>
    <property type="match status" value="1"/>
</dbReference>
<reference evidence="13" key="2">
    <citation type="journal article" date="2021" name="PeerJ">
        <title>Extensive microbial diversity within the chicken gut microbiome revealed by metagenomics and culture.</title>
        <authorList>
            <person name="Gilroy R."/>
            <person name="Ravi A."/>
            <person name="Getino M."/>
            <person name="Pursley I."/>
            <person name="Horton D.L."/>
            <person name="Alikhan N.F."/>
            <person name="Baker D."/>
            <person name="Gharbi K."/>
            <person name="Hall N."/>
            <person name="Watson M."/>
            <person name="Adriaenssens E.M."/>
            <person name="Foster-Nyarko E."/>
            <person name="Jarju S."/>
            <person name="Secka A."/>
            <person name="Antonio M."/>
            <person name="Oren A."/>
            <person name="Chaudhuri R.R."/>
            <person name="La Ragione R."/>
            <person name="Hildebrand F."/>
            <person name="Pallen M.J."/>
        </authorList>
    </citation>
    <scope>NUCLEOTIDE SEQUENCE</scope>
    <source>
        <strain evidence="13">ChiHjej12B11-29160</strain>
    </source>
</reference>
<comment type="cofactor">
    <cofactor evidence="1 11">
        <name>[4Fe-4S] cluster</name>
        <dbReference type="ChEBI" id="CHEBI:49883"/>
    </cofactor>
</comment>
<dbReference type="InterPro" id="IPR005131">
    <property type="entry name" value="Ser_deHydtase_bsu"/>
</dbReference>
<reference evidence="13" key="1">
    <citation type="submission" date="2020-10" db="EMBL/GenBank/DDBJ databases">
        <authorList>
            <person name="Gilroy R."/>
        </authorList>
    </citation>
    <scope>NUCLEOTIDE SEQUENCE</scope>
    <source>
        <strain evidence="13">ChiHjej12B11-29160</strain>
    </source>
</reference>
<dbReference type="Gene3D" id="3.30.1330.90">
    <property type="entry name" value="D-3-phosphoglycerate dehydrogenase, domain 3"/>
    <property type="match status" value="1"/>
</dbReference>
<dbReference type="SUPFAM" id="SSF143548">
    <property type="entry name" value="Serine metabolism enzymes domain"/>
    <property type="match status" value="1"/>
</dbReference>
<dbReference type="SUPFAM" id="SSF55021">
    <property type="entry name" value="ACT-like"/>
    <property type="match status" value="1"/>
</dbReference>
<keyword evidence="9 11" id="KW-0456">Lyase</keyword>
<evidence type="ECO:0000259" key="12">
    <source>
        <dbReference type="PROSITE" id="PS51671"/>
    </source>
</evidence>
<evidence type="ECO:0000256" key="3">
    <source>
        <dbReference type="ARBA" id="ARBA00008636"/>
    </source>
</evidence>
<evidence type="ECO:0000256" key="5">
    <source>
        <dbReference type="ARBA" id="ARBA00022485"/>
    </source>
</evidence>
<dbReference type="NCBIfam" id="TIGR00719">
    <property type="entry name" value="sda_beta"/>
    <property type="match status" value="1"/>
</dbReference>
<proteinExistence type="inferred from homology"/>
<comment type="pathway">
    <text evidence="2">Carbohydrate biosynthesis; gluconeogenesis.</text>
</comment>
<name>A0A9D1HWR4_9ACTN</name>
<comment type="similarity">
    <text evidence="3 11">Belongs to the iron-sulfur dependent L-serine dehydratase family.</text>
</comment>
<keyword evidence="8 11" id="KW-0411">Iron-sulfur</keyword>
<dbReference type="NCBIfam" id="TIGR00718">
    <property type="entry name" value="sda_alpha"/>
    <property type="match status" value="1"/>
</dbReference>
<evidence type="ECO:0000256" key="6">
    <source>
        <dbReference type="ARBA" id="ARBA00022723"/>
    </source>
</evidence>
<dbReference type="Pfam" id="PF01842">
    <property type="entry name" value="ACT"/>
    <property type="match status" value="1"/>
</dbReference>
<keyword evidence="5 11" id="KW-0004">4Fe-4S</keyword>
<evidence type="ECO:0000256" key="8">
    <source>
        <dbReference type="ARBA" id="ARBA00023014"/>
    </source>
</evidence>
<dbReference type="InterPro" id="IPR029009">
    <property type="entry name" value="ASB_dom_sf"/>
</dbReference>
<comment type="caution">
    <text evidence="13">The sequence shown here is derived from an EMBL/GenBank/DDBJ whole genome shotgun (WGS) entry which is preliminary data.</text>
</comment>
<evidence type="ECO:0000256" key="4">
    <source>
        <dbReference type="ARBA" id="ARBA00022432"/>
    </source>
</evidence>
<evidence type="ECO:0000256" key="10">
    <source>
        <dbReference type="ARBA" id="ARBA00049406"/>
    </source>
</evidence>
<keyword evidence="7 11" id="KW-0408">Iron</keyword>
<dbReference type="EC" id="4.3.1.17" evidence="11"/>
<dbReference type="CDD" id="cd04903">
    <property type="entry name" value="ACT_LSD"/>
    <property type="match status" value="1"/>
</dbReference>
<evidence type="ECO:0000313" key="14">
    <source>
        <dbReference type="Proteomes" id="UP000824078"/>
    </source>
</evidence>
<evidence type="ECO:0000256" key="2">
    <source>
        <dbReference type="ARBA" id="ARBA00004742"/>
    </source>
</evidence>
<dbReference type="GO" id="GO:0003941">
    <property type="term" value="F:L-serine ammonia-lyase activity"/>
    <property type="evidence" value="ECO:0007669"/>
    <property type="project" value="UniProtKB-UniRule"/>
</dbReference>
<evidence type="ECO:0000256" key="9">
    <source>
        <dbReference type="ARBA" id="ARBA00023239"/>
    </source>
</evidence>
<comment type="catalytic activity">
    <reaction evidence="10 11">
        <text>L-serine = pyruvate + NH4(+)</text>
        <dbReference type="Rhea" id="RHEA:19169"/>
        <dbReference type="ChEBI" id="CHEBI:15361"/>
        <dbReference type="ChEBI" id="CHEBI:28938"/>
        <dbReference type="ChEBI" id="CHEBI:33384"/>
        <dbReference type="EC" id="4.3.1.17"/>
    </reaction>
</comment>
<dbReference type="GO" id="GO:0006094">
    <property type="term" value="P:gluconeogenesis"/>
    <property type="evidence" value="ECO:0007669"/>
    <property type="project" value="UniProtKB-KW"/>
</dbReference>
<dbReference type="Proteomes" id="UP000824078">
    <property type="component" value="Unassembled WGS sequence"/>
</dbReference>
<dbReference type="InterPro" id="IPR051318">
    <property type="entry name" value="Fe-S_L-Ser"/>
</dbReference>
<dbReference type="InterPro" id="IPR004643">
    <property type="entry name" value="Fe-S_L-Ser_bsu"/>
</dbReference>
<sequence length="544" mass="56346">MPTEKVTPVSTHAQTLAATSAFDILGPIMVGPSSSHTAGALRCAQVAASLLEQRIVCVRFRLWNSFAHTYKGHGTDRALVAGILGLETDDERIRDAFELAKQANLQYFFEEAGDDATVHPNTVDILMDDEGGNHAEVRGESLGGGKIRISRIDGVGVDVTGAYSTLFVAHRDAPGVLAALTNLLAYAGANIAFCRTYRMEPGGQAFTVFEMDGAPDDAVLPMVRRLDHVDRATFIETPRSETGLGPGITAPELFDDGKQLLETCTALHLSIGGVMAEREACLVGEEQARAAMARVLEVMRIETNEPLSHPRRSLGGFIGGEGQLVFEGAEKWASALMGNVQTNAVARAMAVLERSAGMGVIVAAPTAGSAGVVPGCVLALADHLNASDEQIFEALYCAAAIGMNIQTAACVAGAEGGCQAEVGSAAAMAAAALTQLLDGTPQQALDASSLAISNLLGLVCDPIGGLVEVPCQTRNAIGVAAAFSSAQLVLSGISALVPFDEAVHTMSEVGHALPSSLRETARGGLAATPTARSLCAGCSACNHN</sequence>
<evidence type="ECO:0000256" key="11">
    <source>
        <dbReference type="RuleBase" id="RU366059"/>
    </source>
</evidence>
<dbReference type="GO" id="GO:0046872">
    <property type="term" value="F:metal ion binding"/>
    <property type="evidence" value="ECO:0007669"/>
    <property type="project" value="UniProtKB-KW"/>
</dbReference>